<feature type="region of interest" description="Disordered" evidence="1">
    <location>
        <begin position="83"/>
        <end position="108"/>
    </location>
</feature>
<dbReference type="AlphaFoldDB" id="A0A9W7WLL5"/>
<feature type="region of interest" description="Disordered" evidence="1">
    <location>
        <begin position="129"/>
        <end position="189"/>
    </location>
</feature>
<feature type="compositionally biased region" description="Polar residues" evidence="1">
    <location>
        <begin position="164"/>
        <end position="175"/>
    </location>
</feature>
<evidence type="ECO:0000256" key="1">
    <source>
        <dbReference type="SAM" id="MobiDB-lite"/>
    </source>
</evidence>
<accession>A0A9W7WLL5</accession>
<keyword evidence="3" id="KW-1185">Reference proteome</keyword>
<feature type="compositionally biased region" description="Low complexity" evidence="1">
    <location>
        <begin position="132"/>
        <end position="149"/>
    </location>
</feature>
<sequence length="566" mass="60395">MITSVCVLFVGSAPSSLVLVSVLWISTMGRLDDASKRKVVELREAGLSFRKIKAVLELENIKVSAQAIYLFLKEFQGRARKEDGTAVGSSHAVPTSAREAGSGEARQGAWSNQQLRNLLREASRVAASQLTSASSDARGGQSSGAAGRSEAQEGDKDEDIRIVSVTSLAQGTQHAGIQGPRAGTGTGTTSGAALVRRRHTPSPANPVLVARKRLLDKALLHRARVRDGGPQTGQQVPLSVRRDQSCFSGPDGRKVVLPQTASYDLTASRAPNMRGSHPGPSLARRWIQRMGTPVRSLQHPPRVGVRLPDPPTAGSTSHNAVPPARVQNVNSQASLPLQRSGFDPAAVSSLQEQIQSLSSELRNLGVALRMMVEQQGRLEREQAQQTQVQKQILGTLQDLATKLEPCNVLQSTSASTLSASCSLASSEPFSQPAGSQGVYAQCSQAQTRYNEIHDSGLEGIEPFSLDQLSPPAMNGFQQCPTTGVPSFTHAQTRTGMFTQAHTQAFAHSPFTQSHADSYTGMERKSADMPSTSGDGTFQACSPHNQTSSLPVSPHKAELNIIKVENV</sequence>
<proteinExistence type="predicted"/>
<organism evidence="2 3">
    <name type="scientific">Triplophysa rosa</name>
    <name type="common">Cave loach</name>
    <dbReference type="NCBI Taxonomy" id="992332"/>
    <lineage>
        <taxon>Eukaryota</taxon>
        <taxon>Metazoa</taxon>
        <taxon>Chordata</taxon>
        <taxon>Craniata</taxon>
        <taxon>Vertebrata</taxon>
        <taxon>Euteleostomi</taxon>
        <taxon>Actinopterygii</taxon>
        <taxon>Neopterygii</taxon>
        <taxon>Teleostei</taxon>
        <taxon>Ostariophysi</taxon>
        <taxon>Cypriniformes</taxon>
        <taxon>Nemacheilidae</taxon>
        <taxon>Triplophysa</taxon>
    </lineage>
</organism>
<dbReference type="OrthoDB" id="8895781at2759"/>
<feature type="compositionally biased region" description="Polar residues" evidence="1">
    <location>
        <begin position="528"/>
        <end position="550"/>
    </location>
</feature>
<dbReference type="EMBL" id="JAFHDT010000011">
    <property type="protein sequence ID" value="KAI7803790.1"/>
    <property type="molecule type" value="Genomic_DNA"/>
</dbReference>
<comment type="caution">
    <text evidence="2">The sequence shown here is derived from an EMBL/GenBank/DDBJ whole genome shotgun (WGS) entry which is preliminary data.</text>
</comment>
<name>A0A9W7WLL5_TRIRA</name>
<reference evidence="2" key="1">
    <citation type="submission" date="2021-02" db="EMBL/GenBank/DDBJ databases">
        <title>Comparative genomics reveals that relaxation of natural selection precedes convergent phenotypic evolution of cavefish.</title>
        <authorList>
            <person name="Peng Z."/>
        </authorList>
    </citation>
    <scope>NUCLEOTIDE SEQUENCE</scope>
    <source>
        <tissue evidence="2">Muscle</tissue>
    </source>
</reference>
<gene>
    <name evidence="2" type="ORF">IRJ41_011740</name>
</gene>
<dbReference type="Proteomes" id="UP001059041">
    <property type="component" value="Linkage Group LG11"/>
</dbReference>
<feature type="compositionally biased region" description="Basic and acidic residues" evidence="1">
    <location>
        <begin position="150"/>
        <end position="161"/>
    </location>
</feature>
<evidence type="ECO:0000313" key="2">
    <source>
        <dbReference type="EMBL" id="KAI7803790.1"/>
    </source>
</evidence>
<evidence type="ECO:0000313" key="3">
    <source>
        <dbReference type="Proteomes" id="UP001059041"/>
    </source>
</evidence>
<feature type="region of interest" description="Disordered" evidence="1">
    <location>
        <begin position="519"/>
        <end position="553"/>
    </location>
</feature>
<protein>
    <submittedName>
        <fullName evidence="2">Uncharacterized protein</fullName>
    </submittedName>
</protein>